<evidence type="ECO:0000256" key="1">
    <source>
        <dbReference type="SAM" id="Phobius"/>
    </source>
</evidence>
<gene>
    <name evidence="2" type="ORF">QSV35_16685</name>
</gene>
<dbReference type="Proteomes" id="UP001235064">
    <property type="component" value="Unassembled WGS sequence"/>
</dbReference>
<evidence type="ECO:0000313" key="3">
    <source>
        <dbReference type="Proteomes" id="UP001235064"/>
    </source>
</evidence>
<organism evidence="2 3">
    <name type="scientific">Microbacterium candidum</name>
    <dbReference type="NCBI Taxonomy" id="3041922"/>
    <lineage>
        <taxon>Bacteria</taxon>
        <taxon>Bacillati</taxon>
        <taxon>Actinomycetota</taxon>
        <taxon>Actinomycetes</taxon>
        <taxon>Micrococcales</taxon>
        <taxon>Microbacteriaceae</taxon>
        <taxon>Microbacterium</taxon>
    </lineage>
</organism>
<evidence type="ECO:0008006" key="4">
    <source>
        <dbReference type="Google" id="ProtNLM"/>
    </source>
</evidence>
<reference evidence="2 3" key="1">
    <citation type="submission" date="2023-06" db="EMBL/GenBank/DDBJ databases">
        <title>Microbacterium sp. nov., isolated from a waste landfill.</title>
        <authorList>
            <person name="Wen W."/>
        </authorList>
    </citation>
    <scope>NUCLEOTIDE SEQUENCE [LARGE SCALE GENOMIC DNA]</scope>
    <source>
        <strain evidence="2 3">ASV49</strain>
    </source>
</reference>
<proteinExistence type="predicted"/>
<keyword evidence="3" id="KW-1185">Reference proteome</keyword>
<protein>
    <recommendedName>
        <fullName evidence="4">Integral membrane protein</fullName>
    </recommendedName>
</protein>
<accession>A0ABT7N2N4</accession>
<sequence>MSTPTTSPQDLVRRSREALLALALQFLLGMGTNLIGTPEENTGAASVIAGILLGLHALVGIGVIIVSVRVWMVSRRTGIAVNAALWAFIVIIVTFLAGVGTMMTNNNGWLSFVMSLGFVVAAALYVVTGASALARQRTGDAA</sequence>
<dbReference type="RefSeq" id="WP_286289957.1">
    <property type="nucleotide sequence ID" value="NZ_JASXSZ010000006.1"/>
</dbReference>
<keyword evidence="1" id="KW-0812">Transmembrane</keyword>
<name>A0ABT7N2N4_9MICO</name>
<feature type="transmembrane region" description="Helical" evidence="1">
    <location>
        <begin position="46"/>
        <end position="71"/>
    </location>
</feature>
<keyword evidence="1" id="KW-0472">Membrane</keyword>
<evidence type="ECO:0000313" key="2">
    <source>
        <dbReference type="EMBL" id="MDL9980975.1"/>
    </source>
</evidence>
<feature type="transmembrane region" description="Helical" evidence="1">
    <location>
        <begin position="109"/>
        <end position="127"/>
    </location>
</feature>
<keyword evidence="1" id="KW-1133">Transmembrane helix</keyword>
<feature type="transmembrane region" description="Helical" evidence="1">
    <location>
        <begin position="83"/>
        <end position="103"/>
    </location>
</feature>
<dbReference type="EMBL" id="JASXSZ010000006">
    <property type="protein sequence ID" value="MDL9980975.1"/>
    <property type="molecule type" value="Genomic_DNA"/>
</dbReference>
<comment type="caution">
    <text evidence="2">The sequence shown here is derived from an EMBL/GenBank/DDBJ whole genome shotgun (WGS) entry which is preliminary data.</text>
</comment>